<evidence type="ECO:0000313" key="17">
    <source>
        <dbReference type="Proteomes" id="UP000517765"/>
    </source>
</evidence>
<keyword evidence="4" id="KW-0597">Phosphoprotein</keyword>
<evidence type="ECO:0000256" key="2">
    <source>
        <dbReference type="ARBA" id="ARBA00004236"/>
    </source>
</evidence>
<dbReference type="InterPro" id="IPR036097">
    <property type="entry name" value="HisK_dim/P_sf"/>
</dbReference>
<evidence type="ECO:0000256" key="7">
    <source>
        <dbReference type="ARBA" id="ARBA00022777"/>
    </source>
</evidence>
<dbReference type="CDD" id="cd00082">
    <property type="entry name" value="HisKA"/>
    <property type="match status" value="1"/>
</dbReference>
<reference evidence="13" key="3">
    <citation type="journal article" name="Syst. Appl. Microbiol.">
        <title>Streptomyces alkaliterrae sp. nov., isolated from an alkaline soil, and emended descriptions of Streptomyces alkaliphilus, Streptomyces calidiresistens and Streptomyces durbertensis.</title>
        <authorList>
            <person name="Swiecimska M."/>
            <person name="Golinska P."/>
            <person name="Nouioui I."/>
            <person name="Wypij M."/>
            <person name="Rai M."/>
            <person name="Sangal V."/>
            <person name="Goodfellow M."/>
        </authorList>
    </citation>
    <scope>NUCLEOTIDE SEQUENCE</scope>
    <source>
        <strain evidence="13">OF3</strain>
        <strain evidence="14">OF8</strain>
    </source>
</reference>
<evidence type="ECO:0000256" key="8">
    <source>
        <dbReference type="ARBA" id="ARBA00022989"/>
    </source>
</evidence>
<keyword evidence="6" id="KW-0812">Transmembrane</keyword>
<evidence type="ECO:0000259" key="12">
    <source>
        <dbReference type="PROSITE" id="PS50885"/>
    </source>
</evidence>
<evidence type="ECO:0000256" key="6">
    <source>
        <dbReference type="ARBA" id="ARBA00022692"/>
    </source>
</evidence>
<feature type="domain" description="Histidine kinase" evidence="11">
    <location>
        <begin position="246"/>
        <end position="473"/>
    </location>
</feature>
<proteinExistence type="predicted"/>
<dbReference type="InterPro" id="IPR004358">
    <property type="entry name" value="Sig_transdc_His_kin-like_C"/>
</dbReference>
<dbReference type="InterPro" id="IPR003661">
    <property type="entry name" value="HisK_dim/P_dom"/>
</dbReference>
<evidence type="ECO:0000256" key="1">
    <source>
        <dbReference type="ARBA" id="ARBA00000085"/>
    </source>
</evidence>
<evidence type="ECO:0000259" key="11">
    <source>
        <dbReference type="PROSITE" id="PS50109"/>
    </source>
</evidence>
<accession>A0A5P0YU33</accession>
<reference evidence="17 18" key="2">
    <citation type="submission" date="2020-05" db="EMBL/GenBank/DDBJ databases">
        <title>Classification of alakaliphilic streptomycetes isolated from an alkaline soil next to Lonar Crater, India and a proposal for the recognition of Streptomyces alkaliterrae sp. nov.</title>
        <authorList>
            <person name="Golinska P."/>
        </authorList>
    </citation>
    <scope>NUCLEOTIDE SEQUENCE [LARGE SCALE GENOMIC DNA]</scope>
    <source>
        <strain evidence="18">OF3</strain>
        <strain evidence="17">OF8</strain>
    </source>
</reference>
<dbReference type="RefSeq" id="WP_143649389.1">
    <property type="nucleotide sequence ID" value="NZ_JABJWZ010000247.1"/>
</dbReference>
<dbReference type="SUPFAM" id="SSF47384">
    <property type="entry name" value="Homodimeric domain of signal transducing histidine kinase"/>
    <property type="match status" value="1"/>
</dbReference>
<evidence type="ECO:0000313" key="14">
    <source>
        <dbReference type="EMBL" id="MBB1261847.1"/>
    </source>
</evidence>
<dbReference type="InterPro" id="IPR050428">
    <property type="entry name" value="TCS_sensor_his_kinase"/>
</dbReference>
<evidence type="ECO:0000256" key="9">
    <source>
        <dbReference type="ARBA" id="ARBA00023012"/>
    </source>
</evidence>
<dbReference type="AlphaFoldDB" id="A0A5P0YU33"/>
<dbReference type="SMART" id="SM00387">
    <property type="entry name" value="HATPase_c"/>
    <property type="match status" value="1"/>
</dbReference>
<dbReference type="PRINTS" id="PR00344">
    <property type="entry name" value="BCTRLSENSOR"/>
</dbReference>
<dbReference type="Proteomes" id="UP000525686">
    <property type="component" value="Unassembled WGS sequence"/>
</dbReference>
<dbReference type="PANTHER" id="PTHR45436:SF5">
    <property type="entry name" value="SENSOR HISTIDINE KINASE TRCS"/>
    <property type="match status" value="1"/>
</dbReference>
<dbReference type="InterPro" id="IPR003594">
    <property type="entry name" value="HATPase_dom"/>
</dbReference>
<dbReference type="Pfam" id="PF00672">
    <property type="entry name" value="HAMP"/>
    <property type="match status" value="1"/>
</dbReference>
<dbReference type="SMART" id="SM00388">
    <property type="entry name" value="HisKA"/>
    <property type="match status" value="1"/>
</dbReference>
<evidence type="ECO:0000256" key="4">
    <source>
        <dbReference type="ARBA" id="ARBA00022553"/>
    </source>
</evidence>
<dbReference type="Proteomes" id="UP000320857">
    <property type="component" value="Unassembled WGS sequence"/>
</dbReference>
<dbReference type="GO" id="GO:0005886">
    <property type="term" value="C:plasma membrane"/>
    <property type="evidence" value="ECO:0007669"/>
    <property type="project" value="UniProtKB-SubCell"/>
</dbReference>
<dbReference type="SMART" id="SM00304">
    <property type="entry name" value="HAMP"/>
    <property type="match status" value="1"/>
</dbReference>
<dbReference type="CDD" id="cd06225">
    <property type="entry name" value="HAMP"/>
    <property type="match status" value="1"/>
</dbReference>
<keyword evidence="16" id="KW-1185">Reference proteome</keyword>
<dbReference type="Pfam" id="PF00512">
    <property type="entry name" value="HisKA"/>
    <property type="match status" value="1"/>
</dbReference>
<organism evidence="15 16">
    <name type="scientific">Streptomyces alkaliterrae</name>
    <dbReference type="NCBI Taxonomy" id="2213162"/>
    <lineage>
        <taxon>Bacteria</taxon>
        <taxon>Bacillati</taxon>
        <taxon>Actinomycetota</taxon>
        <taxon>Actinomycetes</taxon>
        <taxon>Kitasatosporales</taxon>
        <taxon>Streptomycetaceae</taxon>
        <taxon>Streptomyces</taxon>
    </lineage>
</organism>
<dbReference type="PANTHER" id="PTHR45436">
    <property type="entry name" value="SENSOR HISTIDINE KINASE YKOH"/>
    <property type="match status" value="1"/>
</dbReference>
<name>A0A5P0YU33_9ACTN</name>
<protein>
    <recommendedName>
        <fullName evidence="3">histidine kinase</fullName>
        <ecNumber evidence="3">2.7.13.3</ecNumber>
    </recommendedName>
</protein>
<dbReference type="EMBL" id="VJYK02000207">
    <property type="protein sequence ID" value="MQS03823.1"/>
    <property type="molecule type" value="Genomic_DNA"/>
</dbReference>
<keyword evidence="8" id="KW-1133">Transmembrane helix</keyword>
<gene>
    <name evidence="15" type="ORF">FNX44_018485</name>
    <name evidence="13" type="ORF">H3146_20875</name>
    <name evidence="14" type="ORF">H3147_23965</name>
</gene>
<keyword evidence="9" id="KW-0902">Two-component regulatory system</keyword>
<feature type="domain" description="HAMP" evidence="12">
    <location>
        <begin position="185"/>
        <end position="238"/>
    </location>
</feature>
<dbReference type="InterPro" id="IPR003660">
    <property type="entry name" value="HAMP_dom"/>
</dbReference>
<evidence type="ECO:0000256" key="5">
    <source>
        <dbReference type="ARBA" id="ARBA00022679"/>
    </source>
</evidence>
<evidence type="ECO:0000313" key="15">
    <source>
        <dbReference type="EMBL" id="MQS03823.1"/>
    </source>
</evidence>
<comment type="subcellular location">
    <subcellularLocation>
        <location evidence="2">Cell membrane</location>
    </subcellularLocation>
</comment>
<dbReference type="SUPFAM" id="SSF158472">
    <property type="entry name" value="HAMP domain-like"/>
    <property type="match status" value="1"/>
</dbReference>
<evidence type="ECO:0000256" key="10">
    <source>
        <dbReference type="ARBA" id="ARBA00023136"/>
    </source>
</evidence>
<comment type="catalytic activity">
    <reaction evidence="1">
        <text>ATP + protein L-histidine = ADP + protein N-phospho-L-histidine.</text>
        <dbReference type="EC" id="2.7.13.3"/>
    </reaction>
</comment>
<dbReference type="EMBL" id="JABJXA010000217">
    <property type="protein sequence ID" value="MBB1261847.1"/>
    <property type="molecule type" value="Genomic_DNA"/>
</dbReference>
<evidence type="ECO:0000256" key="3">
    <source>
        <dbReference type="ARBA" id="ARBA00012438"/>
    </source>
</evidence>
<dbReference type="OrthoDB" id="9786919at2"/>
<dbReference type="EC" id="2.7.13.3" evidence="3"/>
<dbReference type="InterPro" id="IPR036890">
    <property type="entry name" value="HATPase_C_sf"/>
</dbReference>
<evidence type="ECO:0000313" key="13">
    <source>
        <dbReference type="EMBL" id="MBB1255792.1"/>
    </source>
</evidence>
<evidence type="ECO:0000313" key="18">
    <source>
        <dbReference type="Proteomes" id="UP000525686"/>
    </source>
</evidence>
<dbReference type="InterPro" id="IPR005467">
    <property type="entry name" value="His_kinase_dom"/>
</dbReference>
<dbReference type="PROSITE" id="PS50885">
    <property type="entry name" value="HAMP"/>
    <property type="match status" value="1"/>
</dbReference>
<dbReference type="EMBL" id="JABJWZ010000247">
    <property type="protein sequence ID" value="MBB1255792.1"/>
    <property type="molecule type" value="Genomic_DNA"/>
</dbReference>
<dbReference type="Gene3D" id="6.10.340.10">
    <property type="match status" value="1"/>
</dbReference>
<keyword evidence="10" id="KW-0472">Membrane</keyword>
<dbReference type="Gene3D" id="1.10.287.130">
    <property type="match status" value="1"/>
</dbReference>
<dbReference type="PROSITE" id="PS50109">
    <property type="entry name" value="HIS_KIN"/>
    <property type="match status" value="1"/>
</dbReference>
<reference evidence="15 16" key="1">
    <citation type="submission" date="2019-10" db="EMBL/GenBank/DDBJ databases">
        <title>Streptomyces sp. nov., a novel actinobacterium isolated from alkaline environment.</title>
        <authorList>
            <person name="Golinska P."/>
        </authorList>
    </citation>
    <scope>NUCLEOTIDE SEQUENCE [LARGE SCALE GENOMIC DNA]</scope>
    <source>
        <strain evidence="15 16">OF1</strain>
    </source>
</reference>
<comment type="caution">
    <text evidence="15">The sequence shown here is derived from an EMBL/GenBank/DDBJ whole genome shotgun (WGS) entry which is preliminary data.</text>
</comment>
<dbReference type="SUPFAM" id="SSF55874">
    <property type="entry name" value="ATPase domain of HSP90 chaperone/DNA topoisomerase II/histidine kinase"/>
    <property type="match status" value="1"/>
</dbReference>
<dbReference type="Gene3D" id="3.30.565.10">
    <property type="entry name" value="Histidine kinase-like ATPase, C-terminal domain"/>
    <property type="match status" value="1"/>
</dbReference>
<sequence>MRRRLLIIVFALVTGLILALSVPLVRATAEHTIQSAFIGRVEDGAWFADMASTALESGRTDRLEAAADRYTALYDSQVAVVDADSEIVVAPRPVDLEEPEVRAALLRALADRPAWQPGLVWPWDDRPFVLAEPVKRDGRVLGAVVVISPTDRARSEVADHLTLVAVGSLAALLAALLAVAAPMVRWVLRPVHELDRATHEVALGRLKTRVSERTGAPELRRLANSFNAMADSMHASQEQQRAFVAQASHQLRNPLTALRLRVENLEEYVNDDRGLHELHIAAEEADRFGEILDGLLRMARAEASEGERVPVDVTAVVTHRVDAWRTAYEAEGVPLTIRPLDGVRALCLPDCLDQALDTLLDNALKFGDGTPVSVSVTRAPARAGVGGREDAGGGQGGDMVEVTVRDRGAGLTAEEMAQAGGRFWRSTRHQNVRGTGLGLALTRLVVEAGGGELRLAAAEPHGLAATVRLPAVPATPGTTT</sequence>
<dbReference type="Proteomes" id="UP000517765">
    <property type="component" value="Unassembled WGS sequence"/>
</dbReference>
<keyword evidence="5" id="KW-0808">Transferase</keyword>
<evidence type="ECO:0000313" key="16">
    <source>
        <dbReference type="Proteomes" id="UP000320857"/>
    </source>
</evidence>
<dbReference type="Pfam" id="PF02518">
    <property type="entry name" value="HATPase_c"/>
    <property type="match status" value="1"/>
</dbReference>
<keyword evidence="7 13" id="KW-0418">Kinase</keyword>
<dbReference type="GO" id="GO:0000155">
    <property type="term" value="F:phosphorelay sensor kinase activity"/>
    <property type="evidence" value="ECO:0007669"/>
    <property type="project" value="InterPro"/>
</dbReference>